<evidence type="ECO:0000256" key="2">
    <source>
        <dbReference type="ARBA" id="ARBA00001946"/>
    </source>
</evidence>
<dbReference type="PANTHER" id="PTHR12992">
    <property type="entry name" value="NUDIX HYDROLASE"/>
    <property type="match status" value="1"/>
</dbReference>
<comment type="caution">
    <text evidence="9">The sequence shown here is derived from an EMBL/GenBank/DDBJ whole genome shotgun (WGS) entry which is preliminary data.</text>
</comment>
<keyword evidence="6" id="KW-0464">Manganese</keyword>
<dbReference type="InterPro" id="IPR015797">
    <property type="entry name" value="NUDIX_hydrolase-like_dom_sf"/>
</dbReference>
<dbReference type="NCBIfam" id="NF007980">
    <property type="entry name" value="PRK10707.1"/>
    <property type="match status" value="1"/>
</dbReference>
<dbReference type="SUPFAM" id="SSF55811">
    <property type="entry name" value="Nudix"/>
    <property type="match status" value="1"/>
</dbReference>
<sequence>MTSNASHLPPETALSKIPGFDPRRAPVVGIDSQLPEVRADRLLPAALRARFAAPPAWEPEIVLERRFTDRQPAQASVLVPIVTRERPMVLLTERTAHLTTHSGQVAFPGGKRDETDIDAADTALREAQEEIGLAREEAEVLGMLPTYTTGTMFIVTPVIALVRPDYHATLNANEVADAFEVPLDFLMNPAHHHRHAIDIGGVRREWLSMPYYDGTRERFIWGATAAMLRNFYRFLAA</sequence>
<comment type="cofactor">
    <cofactor evidence="2">
        <name>Mg(2+)</name>
        <dbReference type="ChEBI" id="CHEBI:18420"/>
    </cofactor>
</comment>
<evidence type="ECO:0000256" key="7">
    <source>
        <dbReference type="SAM" id="MobiDB-lite"/>
    </source>
</evidence>
<evidence type="ECO:0000256" key="4">
    <source>
        <dbReference type="ARBA" id="ARBA00022801"/>
    </source>
</evidence>
<accession>A0A848H716</accession>
<dbReference type="GO" id="GO:0046872">
    <property type="term" value="F:metal ion binding"/>
    <property type="evidence" value="ECO:0007669"/>
    <property type="project" value="UniProtKB-KW"/>
</dbReference>
<dbReference type="Gene3D" id="3.90.79.10">
    <property type="entry name" value="Nucleoside Triphosphate Pyrophosphohydrolase"/>
    <property type="match status" value="1"/>
</dbReference>
<protein>
    <submittedName>
        <fullName evidence="9">CoA pyrophosphatase</fullName>
    </submittedName>
</protein>
<dbReference type="EMBL" id="JABBFX010000002">
    <property type="protein sequence ID" value="NML46776.1"/>
    <property type="molecule type" value="Genomic_DNA"/>
</dbReference>
<dbReference type="InterPro" id="IPR000086">
    <property type="entry name" value="NUDIX_hydrolase_dom"/>
</dbReference>
<dbReference type="PROSITE" id="PS51462">
    <property type="entry name" value="NUDIX"/>
    <property type="match status" value="1"/>
</dbReference>
<dbReference type="Proteomes" id="UP000541185">
    <property type="component" value="Unassembled WGS sequence"/>
</dbReference>
<proteinExistence type="predicted"/>
<dbReference type="AlphaFoldDB" id="A0A848H716"/>
<evidence type="ECO:0000259" key="8">
    <source>
        <dbReference type="PROSITE" id="PS51462"/>
    </source>
</evidence>
<evidence type="ECO:0000256" key="6">
    <source>
        <dbReference type="ARBA" id="ARBA00023211"/>
    </source>
</evidence>
<dbReference type="Pfam" id="PF00293">
    <property type="entry name" value="NUDIX"/>
    <property type="match status" value="1"/>
</dbReference>
<organism evidence="9 10">
    <name type="scientific">Ramlibacter agri</name>
    <dbReference type="NCBI Taxonomy" id="2728837"/>
    <lineage>
        <taxon>Bacteria</taxon>
        <taxon>Pseudomonadati</taxon>
        <taxon>Pseudomonadota</taxon>
        <taxon>Betaproteobacteria</taxon>
        <taxon>Burkholderiales</taxon>
        <taxon>Comamonadaceae</taxon>
        <taxon>Ramlibacter</taxon>
    </lineage>
</organism>
<evidence type="ECO:0000256" key="5">
    <source>
        <dbReference type="ARBA" id="ARBA00022842"/>
    </source>
</evidence>
<feature type="region of interest" description="Disordered" evidence="7">
    <location>
        <begin position="1"/>
        <end position="20"/>
    </location>
</feature>
<reference evidence="9 10" key="1">
    <citation type="submission" date="2020-04" db="EMBL/GenBank/DDBJ databases">
        <title>Ramlibacter sp. G-1-2-2 isolated from soil.</title>
        <authorList>
            <person name="Dahal R.H."/>
        </authorList>
    </citation>
    <scope>NUCLEOTIDE SEQUENCE [LARGE SCALE GENOMIC DNA]</scope>
    <source>
        <strain evidence="9 10">G-1-2-2</strain>
    </source>
</reference>
<name>A0A848H716_9BURK</name>
<comment type="cofactor">
    <cofactor evidence="1">
        <name>Mn(2+)</name>
        <dbReference type="ChEBI" id="CHEBI:29035"/>
    </cofactor>
</comment>
<gene>
    <name evidence="9" type="ORF">HHL11_23735</name>
</gene>
<dbReference type="PANTHER" id="PTHR12992:SF11">
    <property type="entry name" value="MITOCHONDRIAL COENZYME A DIPHOSPHATASE NUDT8"/>
    <property type="match status" value="1"/>
</dbReference>
<evidence type="ECO:0000313" key="9">
    <source>
        <dbReference type="EMBL" id="NML46776.1"/>
    </source>
</evidence>
<dbReference type="RefSeq" id="WP_169421022.1">
    <property type="nucleotide sequence ID" value="NZ_JABBFX010000002.1"/>
</dbReference>
<dbReference type="CDD" id="cd03426">
    <property type="entry name" value="NUDIX_CoAse_Nudt7"/>
    <property type="match status" value="1"/>
</dbReference>
<keyword evidence="5" id="KW-0460">Magnesium</keyword>
<keyword evidence="10" id="KW-1185">Reference proteome</keyword>
<dbReference type="GO" id="GO:0010945">
    <property type="term" value="F:coenzyme A diphosphatase activity"/>
    <property type="evidence" value="ECO:0007669"/>
    <property type="project" value="InterPro"/>
</dbReference>
<evidence type="ECO:0000313" key="10">
    <source>
        <dbReference type="Proteomes" id="UP000541185"/>
    </source>
</evidence>
<keyword evidence="3" id="KW-0479">Metal-binding</keyword>
<keyword evidence="4" id="KW-0378">Hydrolase</keyword>
<feature type="domain" description="Nudix hydrolase" evidence="8">
    <location>
        <begin position="72"/>
        <end position="203"/>
    </location>
</feature>
<evidence type="ECO:0000256" key="3">
    <source>
        <dbReference type="ARBA" id="ARBA00022723"/>
    </source>
</evidence>
<evidence type="ECO:0000256" key="1">
    <source>
        <dbReference type="ARBA" id="ARBA00001936"/>
    </source>
</evidence>
<dbReference type="InterPro" id="IPR045121">
    <property type="entry name" value="CoAse"/>
</dbReference>